<name>A0A835LLN8_9MAGN</name>
<dbReference type="Proteomes" id="UP000631114">
    <property type="component" value="Unassembled WGS sequence"/>
</dbReference>
<comment type="caution">
    <text evidence="10">The sequence shown here is derived from an EMBL/GenBank/DDBJ whole genome shotgun (WGS) entry which is preliminary data.</text>
</comment>
<keyword evidence="6 9" id="KW-0472">Membrane</keyword>
<keyword evidence="3 9" id="KW-0812">Transmembrane</keyword>
<keyword evidence="11" id="KW-1185">Reference proteome</keyword>
<feature type="transmembrane region" description="Helical" evidence="9">
    <location>
        <begin position="301"/>
        <end position="316"/>
    </location>
</feature>
<evidence type="ECO:0000256" key="7">
    <source>
        <dbReference type="ARBA" id="ARBA00023242"/>
    </source>
</evidence>
<comment type="subcellular location">
    <subcellularLocation>
        <location evidence="1">Nucleus inner membrane</location>
        <topology evidence="1">Multi-pass membrane protein</topology>
        <orientation evidence="1">Nucleoplasmic side</orientation>
    </subcellularLocation>
</comment>
<feature type="transmembrane region" description="Helical" evidence="9">
    <location>
        <begin position="6"/>
        <end position="24"/>
    </location>
</feature>
<dbReference type="PANTHER" id="PTHR31587">
    <property type="entry name" value="TRANSMEMBRANE PROTEIN (DUF2215)"/>
    <property type="match status" value="1"/>
</dbReference>
<feature type="transmembrane region" description="Helical" evidence="9">
    <location>
        <begin position="163"/>
        <end position="181"/>
    </location>
</feature>
<evidence type="ECO:0000313" key="10">
    <source>
        <dbReference type="EMBL" id="KAF9599530.1"/>
    </source>
</evidence>
<dbReference type="Pfam" id="PF10225">
    <property type="entry name" value="NEMP"/>
    <property type="match status" value="1"/>
</dbReference>
<reference evidence="10 11" key="1">
    <citation type="submission" date="2020-10" db="EMBL/GenBank/DDBJ databases">
        <title>The Coptis chinensis genome and diversification of protoberbering-type alkaloids.</title>
        <authorList>
            <person name="Wang B."/>
            <person name="Shu S."/>
            <person name="Song C."/>
            <person name="Liu Y."/>
        </authorList>
    </citation>
    <scope>NUCLEOTIDE SEQUENCE [LARGE SCALE GENOMIC DNA]</scope>
    <source>
        <strain evidence="10">HL-2020</strain>
        <tissue evidence="10">Leaf</tissue>
    </source>
</reference>
<evidence type="ECO:0000256" key="2">
    <source>
        <dbReference type="ARBA" id="ARBA00005748"/>
    </source>
</evidence>
<evidence type="ECO:0000256" key="3">
    <source>
        <dbReference type="ARBA" id="ARBA00022692"/>
    </source>
</evidence>
<gene>
    <name evidence="10" type="ORF">IFM89_038750</name>
</gene>
<feature type="region of interest" description="Disordered" evidence="8">
    <location>
        <begin position="470"/>
        <end position="495"/>
    </location>
</feature>
<dbReference type="AlphaFoldDB" id="A0A835LLN8"/>
<dbReference type="EMBL" id="JADFTS010000007">
    <property type="protein sequence ID" value="KAF9599530.1"/>
    <property type="molecule type" value="Genomic_DNA"/>
</dbReference>
<keyword evidence="4" id="KW-0732">Signal</keyword>
<dbReference type="InterPro" id="IPR019358">
    <property type="entry name" value="NEMP_fam"/>
</dbReference>
<keyword evidence="7" id="KW-0539">Nucleus</keyword>
<proteinExistence type="inferred from homology"/>
<keyword evidence="5 9" id="KW-1133">Transmembrane helix</keyword>
<evidence type="ECO:0000256" key="5">
    <source>
        <dbReference type="ARBA" id="ARBA00022989"/>
    </source>
</evidence>
<organism evidence="10 11">
    <name type="scientific">Coptis chinensis</name>
    <dbReference type="NCBI Taxonomy" id="261450"/>
    <lineage>
        <taxon>Eukaryota</taxon>
        <taxon>Viridiplantae</taxon>
        <taxon>Streptophyta</taxon>
        <taxon>Embryophyta</taxon>
        <taxon>Tracheophyta</taxon>
        <taxon>Spermatophyta</taxon>
        <taxon>Magnoliopsida</taxon>
        <taxon>Ranunculales</taxon>
        <taxon>Ranunculaceae</taxon>
        <taxon>Coptidoideae</taxon>
        <taxon>Coptis</taxon>
    </lineage>
</organism>
<evidence type="ECO:0000256" key="1">
    <source>
        <dbReference type="ARBA" id="ARBA00004575"/>
    </source>
</evidence>
<accession>A0A835LLN8</accession>
<dbReference type="PANTHER" id="PTHR31587:SF3">
    <property type="entry name" value="EXPRESSED PROTEIN"/>
    <property type="match status" value="1"/>
</dbReference>
<sequence>MKMESTSPTSCLVIFLLSLSFLFYSSSFHQTPPTTKDICLDDPVIHFTPGFLGGYSAKSVSCERVRVVGVSRLNINKYANSFRVTMTPSGAIPERLHSQIEVCFHRNASLGLCKCAKEEWRSIKKGQWSAFMSPYEDRYVDVKFVGGTSGPMTVSVEEVFQQWRLYCLVFGILSMLFAPILSDWVPFYYSSSMAVGVLLVVLFLLFQSMKLLPTGRKGAFYYAISTSLLGLGSYLVHYFSMLINSILVNFGLSEDMYNPVSVFVGVGIVLAGAALGYWIVRKYIISEDGSVDDGIAYFVKWAVRIVGLTSILLSTLDTPLAILALASCWGICSFINSMFRGSALVYWSNEMSRIRSPWLRAKQVSAVRKNAEFLSRSAGKYSGMTPRSSPKSTIPWIKGYISSPPIKGVTLTPDRDYYSSFHNTPKRKRFSKKEWEDFTRESTRESLSELASSPEFTDWIVENADRIQLQPEDSSDDSMDSGAVSSEETVVHKDSICGLFSW</sequence>
<dbReference type="OrthoDB" id="772609at2759"/>
<feature type="transmembrane region" description="Helical" evidence="9">
    <location>
        <begin position="260"/>
        <end position="280"/>
    </location>
</feature>
<protein>
    <submittedName>
        <fullName evidence="10">Uncharacterized protein</fullName>
    </submittedName>
</protein>
<comment type="similarity">
    <text evidence="2">Belongs to the NEMP family.</text>
</comment>
<dbReference type="GO" id="GO:0005637">
    <property type="term" value="C:nuclear inner membrane"/>
    <property type="evidence" value="ECO:0007669"/>
    <property type="project" value="UniProtKB-SubCell"/>
</dbReference>
<evidence type="ECO:0000256" key="8">
    <source>
        <dbReference type="SAM" id="MobiDB-lite"/>
    </source>
</evidence>
<feature type="transmembrane region" description="Helical" evidence="9">
    <location>
        <begin position="218"/>
        <end position="240"/>
    </location>
</feature>
<evidence type="ECO:0000256" key="6">
    <source>
        <dbReference type="ARBA" id="ARBA00023136"/>
    </source>
</evidence>
<evidence type="ECO:0000313" key="11">
    <source>
        <dbReference type="Proteomes" id="UP000631114"/>
    </source>
</evidence>
<evidence type="ECO:0000256" key="9">
    <source>
        <dbReference type="SAM" id="Phobius"/>
    </source>
</evidence>
<feature type="transmembrane region" description="Helical" evidence="9">
    <location>
        <begin position="187"/>
        <end position="206"/>
    </location>
</feature>
<evidence type="ECO:0000256" key="4">
    <source>
        <dbReference type="ARBA" id="ARBA00022729"/>
    </source>
</evidence>